<name>A0A0F9X357_9ZZZZ</name>
<dbReference type="PANTHER" id="PTHR43318:SF1">
    <property type="entry name" value="POLYSACCHARIDE BIOSYNTHESIS PROTEIN EPSC-RELATED"/>
    <property type="match status" value="1"/>
</dbReference>
<organism evidence="3">
    <name type="scientific">marine sediment metagenome</name>
    <dbReference type="NCBI Taxonomy" id="412755"/>
    <lineage>
        <taxon>unclassified sequences</taxon>
        <taxon>metagenomes</taxon>
        <taxon>ecological metagenomes</taxon>
    </lineage>
</organism>
<accession>A0A0F9X357</accession>
<gene>
    <name evidence="3" type="ORF">LCGC14_0198910</name>
</gene>
<dbReference type="PANTHER" id="PTHR43318">
    <property type="entry name" value="UDP-N-ACETYLGLUCOSAMINE 4,6-DEHYDRATASE"/>
    <property type="match status" value="1"/>
</dbReference>
<sequence>VNINQRDTNWQNYLKEVLIEENPNGIYVPSSKVHFVADILQKIRIEKVFDIFRPDIVYHAAAYKHVPMLENNPIEGCLNNIAGTRNLADLAERFGTQKFVFVSTDKAVNPTNVMGATKRIAEMYISCMQKENKTKFITTRFGNVLGSNGSVIPLFRKQIEKGGPLTLTHKDITRYFMTIPEASQLVLEAGAMGDGGEIFIFDMGESVKIFDLAKNMIKLSGLRYPDDIDIKITGLRPGEKLYEELLANGENTLPTYHQKIKISKVRDVEYAKVRSKIDELCITNMFFSGNTVKLMKEIVPEYVSKNSDFCELDNSTSASDSKNIAPLKIVQP</sequence>
<reference evidence="3" key="1">
    <citation type="journal article" date="2015" name="Nature">
        <title>Complex archaea that bridge the gap between prokaryotes and eukaryotes.</title>
        <authorList>
            <person name="Spang A."/>
            <person name="Saw J.H."/>
            <person name="Jorgensen S.L."/>
            <person name="Zaremba-Niedzwiedzka K."/>
            <person name="Martijn J."/>
            <person name="Lind A.E."/>
            <person name="van Eijk R."/>
            <person name="Schleper C."/>
            <person name="Guy L."/>
            <person name="Ettema T.J."/>
        </authorList>
    </citation>
    <scope>NUCLEOTIDE SEQUENCE</scope>
</reference>
<feature type="domain" description="Polysaccharide biosynthesis protein CapD-like" evidence="2">
    <location>
        <begin position="31"/>
        <end position="262"/>
    </location>
</feature>
<dbReference type="EMBL" id="LAZR01000087">
    <property type="protein sequence ID" value="KKN93256.1"/>
    <property type="molecule type" value="Genomic_DNA"/>
</dbReference>
<evidence type="ECO:0000259" key="2">
    <source>
        <dbReference type="Pfam" id="PF02719"/>
    </source>
</evidence>
<dbReference type="Gene3D" id="3.40.50.720">
    <property type="entry name" value="NAD(P)-binding Rossmann-like Domain"/>
    <property type="match status" value="1"/>
</dbReference>
<protein>
    <recommendedName>
        <fullName evidence="2">Polysaccharide biosynthesis protein CapD-like domain-containing protein</fullName>
    </recommendedName>
</protein>
<feature type="non-terminal residue" evidence="3">
    <location>
        <position position="1"/>
    </location>
</feature>
<dbReference type="CDD" id="cd05237">
    <property type="entry name" value="UDP_invert_4-6DH_SDR_e"/>
    <property type="match status" value="1"/>
</dbReference>
<dbReference type="Pfam" id="PF02719">
    <property type="entry name" value="Polysacc_synt_2"/>
    <property type="match status" value="1"/>
</dbReference>
<dbReference type="InterPro" id="IPR003869">
    <property type="entry name" value="Polysac_CapD-like"/>
</dbReference>
<comment type="caution">
    <text evidence="3">The sequence shown here is derived from an EMBL/GenBank/DDBJ whole genome shotgun (WGS) entry which is preliminary data.</text>
</comment>
<dbReference type="SUPFAM" id="SSF51735">
    <property type="entry name" value="NAD(P)-binding Rossmann-fold domains"/>
    <property type="match status" value="1"/>
</dbReference>
<proteinExistence type="inferred from homology"/>
<dbReference type="AlphaFoldDB" id="A0A0F9X357"/>
<dbReference type="InterPro" id="IPR036291">
    <property type="entry name" value="NAD(P)-bd_dom_sf"/>
</dbReference>
<evidence type="ECO:0000256" key="1">
    <source>
        <dbReference type="ARBA" id="ARBA00007430"/>
    </source>
</evidence>
<dbReference type="InterPro" id="IPR051203">
    <property type="entry name" value="Polysaccharide_Synthase-Rel"/>
</dbReference>
<comment type="similarity">
    <text evidence="1">Belongs to the polysaccharide synthase family.</text>
</comment>
<evidence type="ECO:0000313" key="3">
    <source>
        <dbReference type="EMBL" id="KKN93256.1"/>
    </source>
</evidence>